<evidence type="ECO:0000256" key="8">
    <source>
        <dbReference type="ARBA" id="ARBA00022927"/>
    </source>
</evidence>
<dbReference type="PRINTS" id="PR01003">
    <property type="entry name" value="FLGFLIH"/>
</dbReference>
<evidence type="ECO:0000256" key="5">
    <source>
        <dbReference type="ARBA" id="ARBA00022448"/>
    </source>
</evidence>
<evidence type="ECO:0000259" key="11">
    <source>
        <dbReference type="Pfam" id="PF02108"/>
    </source>
</evidence>
<proteinExistence type="inferred from homology"/>
<name>A0A7X5LLW9_9ALTE</name>
<protein>
    <recommendedName>
        <fullName evidence="4">Flagellar assembly protein FliH</fullName>
    </recommendedName>
</protein>
<keyword evidence="12" id="KW-0282">Flagellum</keyword>
<reference evidence="12 13" key="1">
    <citation type="submission" date="2020-01" db="EMBL/GenBank/DDBJ databases">
        <authorList>
            <person name="Chen J."/>
            <person name="Zhu S."/>
            <person name="Yang J."/>
        </authorList>
    </citation>
    <scope>NUCLEOTIDE SEQUENCE [LARGE SCALE GENOMIC DNA]</scope>
    <source>
        <strain evidence="12 13">345S023</strain>
    </source>
</reference>
<organism evidence="12 13">
    <name type="scientific">Alteromonas profundi</name>
    <dbReference type="NCBI Taxonomy" id="2696062"/>
    <lineage>
        <taxon>Bacteria</taxon>
        <taxon>Pseudomonadati</taxon>
        <taxon>Pseudomonadota</taxon>
        <taxon>Gammaproteobacteria</taxon>
        <taxon>Alteromonadales</taxon>
        <taxon>Alteromonadaceae</taxon>
        <taxon>Alteromonas/Salinimonas group</taxon>
        <taxon>Alteromonas</taxon>
    </lineage>
</organism>
<evidence type="ECO:0000313" key="12">
    <source>
        <dbReference type="EMBL" id="NDV91790.1"/>
    </source>
</evidence>
<dbReference type="GO" id="GO:0015031">
    <property type="term" value="P:protein transport"/>
    <property type="evidence" value="ECO:0007669"/>
    <property type="project" value="UniProtKB-KW"/>
</dbReference>
<dbReference type="Proteomes" id="UP000470213">
    <property type="component" value="Unassembled WGS sequence"/>
</dbReference>
<gene>
    <name evidence="12" type="primary">fliH</name>
    <name evidence="12" type="ORF">GTH32_11415</name>
</gene>
<evidence type="ECO:0000256" key="7">
    <source>
        <dbReference type="ARBA" id="ARBA00022795"/>
    </source>
</evidence>
<dbReference type="GO" id="GO:0009288">
    <property type="term" value="C:bacterial-type flagellum"/>
    <property type="evidence" value="ECO:0007669"/>
    <property type="project" value="InterPro"/>
</dbReference>
<keyword evidence="7" id="KW-1005">Bacterial flagellum biogenesis</keyword>
<dbReference type="GO" id="GO:0044781">
    <property type="term" value="P:bacterial-type flagellum organization"/>
    <property type="evidence" value="ECO:0007669"/>
    <property type="project" value="UniProtKB-KW"/>
</dbReference>
<keyword evidence="12" id="KW-0966">Cell projection</keyword>
<feature type="domain" description="Flagellar assembly protein FliH/Type III secretion system HrpE" evidence="11">
    <location>
        <begin position="122"/>
        <end position="246"/>
    </location>
</feature>
<dbReference type="PANTHER" id="PTHR34982">
    <property type="entry name" value="YOP PROTEINS TRANSLOCATION PROTEIN L"/>
    <property type="match status" value="1"/>
</dbReference>
<comment type="caution">
    <text evidence="12">The sequence shown here is derived from an EMBL/GenBank/DDBJ whole genome shotgun (WGS) entry which is preliminary data.</text>
</comment>
<keyword evidence="5" id="KW-0813">Transport</keyword>
<evidence type="ECO:0000256" key="2">
    <source>
        <dbReference type="ARBA" id="ARBA00004496"/>
    </source>
</evidence>
<comment type="function">
    <text evidence="1">Needed for flagellar regrowth and assembly.</text>
</comment>
<dbReference type="RefSeq" id="WP_163085820.1">
    <property type="nucleotide sequence ID" value="NZ_JAAAWN010000014.1"/>
</dbReference>
<keyword evidence="6" id="KW-0963">Cytoplasm</keyword>
<keyword evidence="9" id="KW-1006">Bacterial flagellum protein export</keyword>
<accession>A0A7X5LLW9</accession>
<evidence type="ECO:0000256" key="6">
    <source>
        <dbReference type="ARBA" id="ARBA00022490"/>
    </source>
</evidence>
<evidence type="ECO:0000256" key="10">
    <source>
        <dbReference type="SAM" id="MobiDB-lite"/>
    </source>
</evidence>
<sequence>MSSTKGFSENERSEAKKWDIPYVEAKAKQTDDGKTNALNFRSDWKYEPPEEEQEILPPTAEEIEAIRQAAHDEGFAQGKAQGFEEGKREGLEQGLAEGRETGYNEGLAQGQEEGRGDVQAQAEVWQQLAEKLHAPLSQANDETRDQLVKLAVTLARSVLKLEPVTNSDVILQALSEGMKALPINQTRYQIHMHPEDIELVTSHFGEQTIKDKGWSFVSTPTMQRGGCDITTEHNAVDVSIERRCRDVIDKFLLNQGLSDD</sequence>
<dbReference type="AlphaFoldDB" id="A0A7X5LLW9"/>
<dbReference type="NCBIfam" id="NF004270">
    <property type="entry name" value="PRK05687.2-1"/>
    <property type="match status" value="1"/>
</dbReference>
<dbReference type="Pfam" id="PF02108">
    <property type="entry name" value="FliH"/>
    <property type="match status" value="1"/>
</dbReference>
<dbReference type="GO" id="GO:0003774">
    <property type="term" value="F:cytoskeletal motor activity"/>
    <property type="evidence" value="ECO:0007669"/>
    <property type="project" value="InterPro"/>
</dbReference>
<keyword evidence="12" id="KW-0969">Cilium</keyword>
<dbReference type="InterPro" id="IPR000563">
    <property type="entry name" value="Flag_FliH"/>
</dbReference>
<comment type="similarity">
    <text evidence="3">Belongs to the FliH family.</text>
</comment>
<evidence type="ECO:0000256" key="4">
    <source>
        <dbReference type="ARBA" id="ARBA00016507"/>
    </source>
</evidence>
<keyword evidence="13" id="KW-1185">Reference proteome</keyword>
<dbReference type="GO" id="GO:0005829">
    <property type="term" value="C:cytosol"/>
    <property type="evidence" value="ECO:0007669"/>
    <property type="project" value="TreeGrafter"/>
</dbReference>
<dbReference type="InterPro" id="IPR018035">
    <property type="entry name" value="Flagellar_FliH/T3SS_HrpE"/>
</dbReference>
<feature type="region of interest" description="Disordered" evidence="10">
    <location>
        <begin position="26"/>
        <end position="54"/>
    </location>
</feature>
<dbReference type="InterPro" id="IPR051472">
    <property type="entry name" value="T3SS_Stator/FliH"/>
</dbReference>
<evidence type="ECO:0000256" key="3">
    <source>
        <dbReference type="ARBA" id="ARBA00006602"/>
    </source>
</evidence>
<dbReference type="EMBL" id="JAAAWN010000014">
    <property type="protein sequence ID" value="NDV91790.1"/>
    <property type="molecule type" value="Genomic_DNA"/>
</dbReference>
<evidence type="ECO:0000256" key="1">
    <source>
        <dbReference type="ARBA" id="ARBA00003041"/>
    </source>
</evidence>
<comment type="subcellular location">
    <subcellularLocation>
        <location evidence="2">Cytoplasm</location>
    </subcellularLocation>
</comment>
<dbReference type="PANTHER" id="PTHR34982:SF1">
    <property type="entry name" value="FLAGELLAR ASSEMBLY PROTEIN FLIH"/>
    <property type="match status" value="1"/>
</dbReference>
<evidence type="ECO:0000313" key="13">
    <source>
        <dbReference type="Proteomes" id="UP000470213"/>
    </source>
</evidence>
<dbReference type="GO" id="GO:0071973">
    <property type="term" value="P:bacterial-type flagellum-dependent cell motility"/>
    <property type="evidence" value="ECO:0007669"/>
    <property type="project" value="InterPro"/>
</dbReference>
<evidence type="ECO:0000256" key="9">
    <source>
        <dbReference type="ARBA" id="ARBA00023225"/>
    </source>
</evidence>
<keyword evidence="8" id="KW-0653">Protein transport</keyword>